<organism evidence="1 2">
    <name type="scientific">Catharanthus roseus</name>
    <name type="common">Madagascar periwinkle</name>
    <name type="synonym">Vinca rosea</name>
    <dbReference type="NCBI Taxonomy" id="4058"/>
    <lineage>
        <taxon>Eukaryota</taxon>
        <taxon>Viridiplantae</taxon>
        <taxon>Streptophyta</taxon>
        <taxon>Embryophyta</taxon>
        <taxon>Tracheophyta</taxon>
        <taxon>Spermatophyta</taxon>
        <taxon>Magnoliopsida</taxon>
        <taxon>eudicotyledons</taxon>
        <taxon>Gunneridae</taxon>
        <taxon>Pentapetalae</taxon>
        <taxon>asterids</taxon>
        <taxon>lamiids</taxon>
        <taxon>Gentianales</taxon>
        <taxon>Apocynaceae</taxon>
        <taxon>Rauvolfioideae</taxon>
        <taxon>Vinceae</taxon>
        <taxon>Catharanthinae</taxon>
        <taxon>Catharanthus</taxon>
    </lineage>
</organism>
<sequence length="91" mass="9852">MAKALYFVEFSTSSASSNKGRKVEKPGSSPPPSPHSTDQYSPSTTATDHLHLPSVTLSLSFGSPLPQLVPLPSILVSFTTTTFELIEIKWF</sequence>
<reference evidence="2" key="1">
    <citation type="journal article" date="2023" name="Nat. Plants">
        <title>Single-cell RNA sequencing provides a high-resolution roadmap for understanding the multicellular compartmentation of specialized metabolism.</title>
        <authorList>
            <person name="Sun S."/>
            <person name="Shen X."/>
            <person name="Li Y."/>
            <person name="Li Y."/>
            <person name="Wang S."/>
            <person name="Li R."/>
            <person name="Zhang H."/>
            <person name="Shen G."/>
            <person name="Guo B."/>
            <person name="Wei J."/>
            <person name="Xu J."/>
            <person name="St-Pierre B."/>
            <person name="Chen S."/>
            <person name="Sun C."/>
        </authorList>
    </citation>
    <scope>NUCLEOTIDE SEQUENCE [LARGE SCALE GENOMIC DNA]</scope>
</reference>
<dbReference type="EMBL" id="CM044701">
    <property type="protein sequence ID" value="KAI5682571.1"/>
    <property type="molecule type" value="Genomic_DNA"/>
</dbReference>
<keyword evidence="2" id="KW-1185">Reference proteome</keyword>
<proteinExistence type="predicted"/>
<gene>
    <name evidence="1" type="ORF">M9H77_03799</name>
</gene>
<accession>A0ACC0CCR5</accession>
<evidence type="ECO:0000313" key="1">
    <source>
        <dbReference type="EMBL" id="KAI5682571.1"/>
    </source>
</evidence>
<protein>
    <submittedName>
        <fullName evidence="1">Uncharacterized protein</fullName>
    </submittedName>
</protein>
<name>A0ACC0CCR5_CATRO</name>
<comment type="caution">
    <text evidence="1">The sequence shown here is derived from an EMBL/GenBank/DDBJ whole genome shotgun (WGS) entry which is preliminary data.</text>
</comment>
<dbReference type="Proteomes" id="UP001060085">
    <property type="component" value="Linkage Group LG01"/>
</dbReference>
<evidence type="ECO:0000313" key="2">
    <source>
        <dbReference type="Proteomes" id="UP001060085"/>
    </source>
</evidence>